<accession>A0ABQ9U643</accession>
<keyword evidence="3" id="KW-1185">Reference proteome</keyword>
<protein>
    <submittedName>
        <fullName evidence="2">Uncharacterized protein</fullName>
    </submittedName>
</protein>
<sequence>SRCGGLSGCTVWGPHASLWPPRAAVACGRRRLGRVACGPSAPGRCAVARPPRRLGPSPAQLPGRRRGGLRGAPAPPGPGSRGSQKVSSLQVSINEGSNELLVAFAPFALPERCGEVGSEDEAFLRSPDLPAALFDFQRAAEASLTC</sequence>
<proteinExistence type="predicted"/>
<reference evidence="2 3" key="1">
    <citation type="submission" date="2023-05" db="EMBL/GenBank/DDBJ databases">
        <title>B98-5 Cell Line De Novo Hybrid Assembly: An Optical Mapping Approach.</title>
        <authorList>
            <person name="Kananen K."/>
            <person name="Auerbach J.A."/>
            <person name="Kautto E."/>
            <person name="Blachly J.S."/>
        </authorList>
    </citation>
    <scope>NUCLEOTIDE SEQUENCE [LARGE SCALE GENOMIC DNA]</scope>
    <source>
        <strain evidence="2">B95-8</strain>
        <tissue evidence="2">Cell line</tissue>
    </source>
</reference>
<feature type="region of interest" description="Disordered" evidence="1">
    <location>
        <begin position="38"/>
        <end position="90"/>
    </location>
</feature>
<gene>
    <name evidence="2" type="ORF">P7K49_029061</name>
</gene>
<comment type="caution">
    <text evidence="2">The sequence shown here is derived from an EMBL/GenBank/DDBJ whole genome shotgun (WGS) entry which is preliminary data.</text>
</comment>
<evidence type="ECO:0000313" key="3">
    <source>
        <dbReference type="Proteomes" id="UP001266305"/>
    </source>
</evidence>
<dbReference type="Proteomes" id="UP001266305">
    <property type="component" value="Unassembled WGS sequence"/>
</dbReference>
<evidence type="ECO:0000256" key="1">
    <source>
        <dbReference type="SAM" id="MobiDB-lite"/>
    </source>
</evidence>
<organism evidence="2 3">
    <name type="scientific">Saguinus oedipus</name>
    <name type="common">Cotton-top tamarin</name>
    <name type="synonym">Oedipomidas oedipus</name>
    <dbReference type="NCBI Taxonomy" id="9490"/>
    <lineage>
        <taxon>Eukaryota</taxon>
        <taxon>Metazoa</taxon>
        <taxon>Chordata</taxon>
        <taxon>Craniata</taxon>
        <taxon>Vertebrata</taxon>
        <taxon>Euteleostomi</taxon>
        <taxon>Mammalia</taxon>
        <taxon>Eutheria</taxon>
        <taxon>Euarchontoglires</taxon>
        <taxon>Primates</taxon>
        <taxon>Haplorrhini</taxon>
        <taxon>Platyrrhini</taxon>
        <taxon>Cebidae</taxon>
        <taxon>Callitrichinae</taxon>
        <taxon>Saguinus</taxon>
    </lineage>
</organism>
<name>A0ABQ9U643_SAGOE</name>
<dbReference type="EMBL" id="JASSZA010000015">
    <property type="protein sequence ID" value="KAK2092533.1"/>
    <property type="molecule type" value="Genomic_DNA"/>
</dbReference>
<feature type="non-terminal residue" evidence="2">
    <location>
        <position position="1"/>
    </location>
</feature>
<evidence type="ECO:0000313" key="2">
    <source>
        <dbReference type="EMBL" id="KAK2092533.1"/>
    </source>
</evidence>